<keyword evidence="2" id="KW-0863">Zinc-finger</keyword>
<dbReference type="PROSITE" id="PS51128">
    <property type="entry name" value="ZF_DKSA_2"/>
    <property type="match status" value="1"/>
</dbReference>
<evidence type="ECO:0000313" key="7">
    <source>
        <dbReference type="Proteomes" id="UP000425960"/>
    </source>
</evidence>
<evidence type="ECO:0000256" key="1">
    <source>
        <dbReference type="ARBA" id="ARBA00022723"/>
    </source>
</evidence>
<feature type="domain" description="Zinc finger DksA/TraR C4-type" evidence="5">
    <location>
        <begin position="78"/>
        <end position="113"/>
    </location>
</feature>
<gene>
    <name evidence="6" type="ORF">DSCO28_02690</name>
</gene>
<evidence type="ECO:0000313" key="6">
    <source>
        <dbReference type="EMBL" id="BBO79703.1"/>
    </source>
</evidence>
<dbReference type="SUPFAM" id="SSF109635">
    <property type="entry name" value="DnaK suppressor protein DksA, alpha-hairpin domain"/>
    <property type="match status" value="1"/>
</dbReference>
<dbReference type="Proteomes" id="UP000425960">
    <property type="component" value="Chromosome"/>
</dbReference>
<dbReference type="PANTHER" id="PTHR33823:SF4">
    <property type="entry name" value="GENERAL STRESS PROTEIN 16O"/>
    <property type="match status" value="1"/>
</dbReference>
<accession>A0A5K7ZQL8</accession>
<dbReference type="InterPro" id="IPR037187">
    <property type="entry name" value="DnaK_N"/>
</dbReference>
<dbReference type="InterPro" id="IPR020458">
    <property type="entry name" value="Znf_DskA_TraR_CS"/>
</dbReference>
<dbReference type="InterPro" id="IPR000962">
    <property type="entry name" value="Znf_DskA_TraR"/>
</dbReference>
<feature type="zinc finger region" description="dksA C4-type" evidence="4">
    <location>
        <begin position="83"/>
        <end position="107"/>
    </location>
</feature>
<keyword evidence="1" id="KW-0479">Metal-binding</keyword>
<dbReference type="Gene3D" id="1.20.120.910">
    <property type="entry name" value="DksA, coiled-coil domain"/>
    <property type="match status" value="1"/>
</dbReference>
<dbReference type="GO" id="GO:0008270">
    <property type="term" value="F:zinc ion binding"/>
    <property type="evidence" value="ECO:0007669"/>
    <property type="project" value="UniProtKB-KW"/>
</dbReference>
<dbReference type="PANTHER" id="PTHR33823">
    <property type="entry name" value="RNA POLYMERASE-BINDING TRANSCRIPTION FACTOR DKSA-RELATED"/>
    <property type="match status" value="1"/>
</dbReference>
<evidence type="ECO:0000256" key="3">
    <source>
        <dbReference type="ARBA" id="ARBA00022833"/>
    </source>
</evidence>
<organism evidence="6 7">
    <name type="scientific">Desulfosarcina ovata subsp. sediminis</name>
    <dbReference type="NCBI Taxonomy" id="885957"/>
    <lineage>
        <taxon>Bacteria</taxon>
        <taxon>Pseudomonadati</taxon>
        <taxon>Thermodesulfobacteriota</taxon>
        <taxon>Desulfobacteria</taxon>
        <taxon>Desulfobacterales</taxon>
        <taxon>Desulfosarcinaceae</taxon>
        <taxon>Desulfosarcina</taxon>
    </lineage>
</organism>
<keyword evidence="3" id="KW-0862">Zinc</keyword>
<sequence length="119" mass="13688">MEFQNIDQVKNNLMHLLANLSRNSNELLEQWSKSSENIPDNLDKAIMHAEMDFAFTRLFRDGLNKEGILRALRKVDEGTYGICEECEEEIPVGRLNAIPDARYCIACQMALEREEKIVA</sequence>
<protein>
    <recommendedName>
        <fullName evidence="5">Zinc finger DksA/TraR C4-type domain-containing protein</fullName>
    </recommendedName>
</protein>
<dbReference type="RefSeq" id="WP_155320834.1">
    <property type="nucleotide sequence ID" value="NZ_AP021876.1"/>
</dbReference>
<proteinExistence type="predicted"/>
<dbReference type="EMBL" id="AP021876">
    <property type="protein sequence ID" value="BBO79703.1"/>
    <property type="molecule type" value="Genomic_DNA"/>
</dbReference>
<dbReference type="KEGG" id="dov:DSCO28_02690"/>
<evidence type="ECO:0000256" key="2">
    <source>
        <dbReference type="ARBA" id="ARBA00022771"/>
    </source>
</evidence>
<reference evidence="6 7" key="1">
    <citation type="submission" date="2019-11" db="EMBL/GenBank/DDBJ databases">
        <title>Comparative genomics of hydrocarbon-degrading Desulfosarcina strains.</title>
        <authorList>
            <person name="Watanabe M."/>
            <person name="Kojima H."/>
            <person name="Fukui M."/>
        </authorList>
    </citation>
    <scope>NUCLEOTIDE SEQUENCE [LARGE SCALE GENOMIC DNA]</scope>
    <source>
        <strain evidence="6 7">28bB2T</strain>
    </source>
</reference>
<dbReference type="Pfam" id="PF01258">
    <property type="entry name" value="zf-dskA_traR"/>
    <property type="match status" value="1"/>
</dbReference>
<name>A0A5K7ZQL8_9BACT</name>
<dbReference type="PROSITE" id="PS01102">
    <property type="entry name" value="ZF_DKSA_1"/>
    <property type="match status" value="1"/>
</dbReference>
<evidence type="ECO:0000259" key="5">
    <source>
        <dbReference type="Pfam" id="PF01258"/>
    </source>
</evidence>
<dbReference type="AlphaFoldDB" id="A0A5K7ZQL8"/>
<dbReference type="SUPFAM" id="SSF57716">
    <property type="entry name" value="Glucocorticoid receptor-like (DNA-binding domain)"/>
    <property type="match status" value="1"/>
</dbReference>
<evidence type="ECO:0000256" key="4">
    <source>
        <dbReference type="PROSITE-ProRule" id="PRU00510"/>
    </source>
</evidence>